<evidence type="ECO:0000313" key="10">
    <source>
        <dbReference type="EMBL" id="KAI6652215.1"/>
    </source>
</evidence>
<sequence>MSIGKSFVRPSDLATLEEERQGISLEVGQVISYNPNKHLSIQHQQQSLPITAYKSDILYLISKFQVVIIVGEAGSGKSTQIPQFLLEGGWSQSDKIIGVTQPRRVGVVTLAQRIAEELGCNIGETVGYRIQYDSYVTYGRTRIKLLTDTSLLQELMRDPLLSNYSVIMLDDVHERSIYTEILISLLRKIIKLRKDLRLIITSSTLEANRFKSFFELHTDGKKENCAVYGIKGRVCNVDILYTKMPVADYIKGTAELILEIHRKQTPGDVLAFLTDEQEIRTVEDMINESENAKNRSNLSIEVHPLYASLPASEQIKVFKPSLDRGSVRKVILSTNIAESSVTIPGVVYVIDCGFVKMNVYHPPSDTEFVATVPISRNSADQRAGRAGRIRSGKAFRLYTKQSFDSLTKQTQPEILRVNLAPVILSLKALGVDNIVRFPFLTRPPALHLARGLELLFGLGVLDKEGSLVKPLGLRMAEMALHPTLSKILFSSCELECSEEIVSIVSLLLVRNVLLRPPNKTYDAARAHGKFQNDGGDILTMLNAYIAFCEQGKKIEWCKEQYLNWKALNHACRIRETLVNVLEMFGVGLKSARGDDTIVRQCIYSGLFPNLAKLVAGGVYQSVRCEGVRMSLHPSSCFARETKRPAWIVFHEMIRPNQLIYINKITPVEFDWIQEMTSHYYDYGTEREIQEIRCKKSRLGESFEIL</sequence>
<organism evidence="10 11">
    <name type="scientific">Oopsacas minuta</name>
    <dbReference type="NCBI Taxonomy" id="111878"/>
    <lineage>
        <taxon>Eukaryota</taxon>
        <taxon>Metazoa</taxon>
        <taxon>Porifera</taxon>
        <taxon>Hexactinellida</taxon>
        <taxon>Hexasterophora</taxon>
        <taxon>Lyssacinosida</taxon>
        <taxon>Leucopsacidae</taxon>
        <taxon>Oopsacas</taxon>
    </lineage>
</organism>
<dbReference type="FunFam" id="1.10.10.2130:FF:000001">
    <property type="entry name" value="Pre-mRNA-splicing factor ATP-dependent RNA helicase"/>
    <property type="match status" value="1"/>
</dbReference>
<dbReference type="Gene3D" id="1.20.120.1080">
    <property type="match status" value="1"/>
</dbReference>
<dbReference type="InterPro" id="IPR027417">
    <property type="entry name" value="P-loop_NTPase"/>
</dbReference>
<dbReference type="InterPro" id="IPR011709">
    <property type="entry name" value="DEAD-box_helicase_OB_fold"/>
</dbReference>
<keyword evidence="6" id="KW-0067">ATP-binding</keyword>
<evidence type="ECO:0000256" key="4">
    <source>
        <dbReference type="ARBA" id="ARBA00022801"/>
    </source>
</evidence>
<dbReference type="PANTHER" id="PTHR18934:SF136">
    <property type="entry name" value="ATP-DEPENDENT RNA HELICASE DHX35-RELATED"/>
    <property type="match status" value="1"/>
</dbReference>
<feature type="domain" description="Helicase ATP-binding" evidence="8">
    <location>
        <begin position="58"/>
        <end position="223"/>
    </location>
</feature>
<evidence type="ECO:0000259" key="8">
    <source>
        <dbReference type="PROSITE" id="PS51192"/>
    </source>
</evidence>
<dbReference type="PROSITE" id="PS51192">
    <property type="entry name" value="HELICASE_ATP_BIND_1"/>
    <property type="match status" value="1"/>
</dbReference>
<keyword evidence="11" id="KW-1185">Reference proteome</keyword>
<protein>
    <recommendedName>
        <fullName evidence="2">RNA helicase</fullName>
        <ecNumber evidence="2">3.6.4.13</ecNumber>
    </recommendedName>
</protein>
<evidence type="ECO:0000256" key="5">
    <source>
        <dbReference type="ARBA" id="ARBA00022806"/>
    </source>
</evidence>
<comment type="catalytic activity">
    <reaction evidence="7">
        <text>ATP + H2O = ADP + phosphate + H(+)</text>
        <dbReference type="Rhea" id="RHEA:13065"/>
        <dbReference type="ChEBI" id="CHEBI:15377"/>
        <dbReference type="ChEBI" id="CHEBI:15378"/>
        <dbReference type="ChEBI" id="CHEBI:30616"/>
        <dbReference type="ChEBI" id="CHEBI:43474"/>
        <dbReference type="ChEBI" id="CHEBI:456216"/>
        <dbReference type="EC" id="3.6.4.13"/>
    </reaction>
</comment>
<dbReference type="AlphaFoldDB" id="A0AAV7JU51"/>
<dbReference type="GO" id="GO:0016787">
    <property type="term" value="F:hydrolase activity"/>
    <property type="evidence" value="ECO:0007669"/>
    <property type="project" value="UniProtKB-KW"/>
</dbReference>
<evidence type="ECO:0000256" key="1">
    <source>
        <dbReference type="ARBA" id="ARBA00008792"/>
    </source>
</evidence>
<dbReference type="SMART" id="SM00487">
    <property type="entry name" value="DEXDc"/>
    <property type="match status" value="1"/>
</dbReference>
<comment type="similarity">
    <text evidence="1">Belongs to the DEAD box helicase family. DEAH subfamily.</text>
</comment>
<dbReference type="GO" id="GO:0003724">
    <property type="term" value="F:RNA helicase activity"/>
    <property type="evidence" value="ECO:0007669"/>
    <property type="project" value="UniProtKB-EC"/>
</dbReference>
<dbReference type="PROSITE" id="PS51194">
    <property type="entry name" value="HELICASE_CTER"/>
    <property type="match status" value="1"/>
</dbReference>
<dbReference type="EMBL" id="JAKMXF010000299">
    <property type="protein sequence ID" value="KAI6652215.1"/>
    <property type="molecule type" value="Genomic_DNA"/>
</dbReference>
<dbReference type="Proteomes" id="UP001165289">
    <property type="component" value="Unassembled WGS sequence"/>
</dbReference>
<dbReference type="InterPro" id="IPR007502">
    <property type="entry name" value="Helicase-assoc_dom"/>
</dbReference>
<evidence type="ECO:0000256" key="2">
    <source>
        <dbReference type="ARBA" id="ARBA00012552"/>
    </source>
</evidence>
<dbReference type="SUPFAM" id="SSF52540">
    <property type="entry name" value="P-loop containing nucleoside triphosphate hydrolases"/>
    <property type="match status" value="1"/>
</dbReference>
<dbReference type="Gene3D" id="3.40.50.300">
    <property type="entry name" value="P-loop containing nucleotide triphosphate hydrolases"/>
    <property type="match status" value="2"/>
</dbReference>
<name>A0AAV7JU51_9METZ</name>
<accession>A0AAV7JU51</accession>
<dbReference type="PANTHER" id="PTHR18934">
    <property type="entry name" value="ATP-DEPENDENT RNA HELICASE"/>
    <property type="match status" value="1"/>
</dbReference>
<dbReference type="Pfam" id="PF07717">
    <property type="entry name" value="OB_NTP_bind"/>
    <property type="match status" value="1"/>
</dbReference>
<evidence type="ECO:0000256" key="3">
    <source>
        <dbReference type="ARBA" id="ARBA00022741"/>
    </source>
</evidence>
<dbReference type="GO" id="GO:0005524">
    <property type="term" value="F:ATP binding"/>
    <property type="evidence" value="ECO:0007669"/>
    <property type="project" value="UniProtKB-KW"/>
</dbReference>
<dbReference type="InterPro" id="IPR001650">
    <property type="entry name" value="Helicase_C-like"/>
</dbReference>
<keyword evidence="3" id="KW-0547">Nucleotide-binding</keyword>
<comment type="caution">
    <text evidence="10">The sequence shown here is derived from an EMBL/GenBank/DDBJ whole genome shotgun (WGS) entry which is preliminary data.</text>
</comment>
<dbReference type="GO" id="GO:0003723">
    <property type="term" value="F:RNA binding"/>
    <property type="evidence" value="ECO:0007669"/>
    <property type="project" value="TreeGrafter"/>
</dbReference>
<feature type="domain" description="Helicase C-terminal" evidence="9">
    <location>
        <begin position="252"/>
        <end position="430"/>
    </location>
</feature>
<dbReference type="InterPro" id="IPR014001">
    <property type="entry name" value="Helicase_ATP-bd"/>
</dbReference>
<dbReference type="CDD" id="cd18791">
    <property type="entry name" value="SF2_C_RHA"/>
    <property type="match status" value="1"/>
</dbReference>
<keyword evidence="4" id="KW-0378">Hydrolase</keyword>
<keyword evidence="5 10" id="KW-0347">Helicase</keyword>
<evidence type="ECO:0000256" key="6">
    <source>
        <dbReference type="ARBA" id="ARBA00022840"/>
    </source>
</evidence>
<dbReference type="EC" id="3.6.4.13" evidence="2"/>
<evidence type="ECO:0000259" key="9">
    <source>
        <dbReference type="PROSITE" id="PS51194"/>
    </source>
</evidence>
<dbReference type="FunFam" id="3.40.50.300:FF:000578">
    <property type="entry name" value="probable ATP-dependent RNA helicase DHX35"/>
    <property type="match status" value="1"/>
</dbReference>
<dbReference type="Pfam" id="PF21010">
    <property type="entry name" value="HA2_C"/>
    <property type="match status" value="1"/>
</dbReference>
<gene>
    <name evidence="10" type="ORF">LOD99_7232</name>
</gene>
<proteinExistence type="inferred from homology"/>
<dbReference type="SMART" id="SM00847">
    <property type="entry name" value="HA2"/>
    <property type="match status" value="1"/>
</dbReference>
<dbReference type="Pfam" id="PF00271">
    <property type="entry name" value="Helicase_C"/>
    <property type="match status" value="1"/>
</dbReference>
<reference evidence="10 11" key="1">
    <citation type="journal article" date="2023" name="BMC Biol.">
        <title>The compact genome of the sponge Oopsacas minuta (Hexactinellida) is lacking key metazoan core genes.</title>
        <authorList>
            <person name="Santini S."/>
            <person name="Schenkelaars Q."/>
            <person name="Jourda C."/>
            <person name="Duchesne M."/>
            <person name="Belahbib H."/>
            <person name="Rocher C."/>
            <person name="Selva M."/>
            <person name="Riesgo A."/>
            <person name="Vervoort M."/>
            <person name="Leys S.P."/>
            <person name="Kodjabachian L."/>
            <person name="Le Bivic A."/>
            <person name="Borchiellini C."/>
            <person name="Claverie J.M."/>
            <person name="Renard E."/>
        </authorList>
    </citation>
    <scope>NUCLEOTIDE SEQUENCE [LARGE SCALE GENOMIC DNA]</scope>
    <source>
        <strain evidence="10">SPO-2</strain>
    </source>
</reference>
<evidence type="ECO:0000313" key="11">
    <source>
        <dbReference type="Proteomes" id="UP001165289"/>
    </source>
</evidence>
<evidence type="ECO:0000256" key="7">
    <source>
        <dbReference type="ARBA" id="ARBA00047984"/>
    </source>
</evidence>
<dbReference type="SMART" id="SM00490">
    <property type="entry name" value="HELICc"/>
    <property type="match status" value="1"/>
</dbReference>